<evidence type="ECO:0000313" key="2">
    <source>
        <dbReference type="EMBL" id="QTT61064.1"/>
    </source>
</evidence>
<keyword evidence="1" id="KW-0812">Transmembrane</keyword>
<protein>
    <submittedName>
        <fullName evidence="2">Uncharacterized protein</fullName>
    </submittedName>
</protein>
<dbReference type="AlphaFoldDB" id="A0A8A9WN75"/>
<feature type="transmembrane region" description="Helical" evidence="1">
    <location>
        <begin position="189"/>
        <end position="207"/>
    </location>
</feature>
<gene>
    <name evidence="2" type="primary">ORF113</name>
</gene>
<keyword evidence="2" id="KW-0496">Mitochondrion</keyword>
<name>A0A8A9WN75_EUPVA</name>
<feature type="transmembrane region" description="Helical" evidence="1">
    <location>
        <begin position="401"/>
        <end position="422"/>
    </location>
</feature>
<geneLocation type="mitochondrion" evidence="2"/>
<accession>A0A8A9WN75</accession>
<reference evidence="2" key="1">
    <citation type="journal article" date="2021" name="Front. Mar. Sci.">
        <title>Molecular phylogenetic and evolutionary analyses of Euplotes species living in freshwater and marine habitats: a mitogenomic perspective.</title>
        <authorList>
            <person name="Huang N."/>
            <person name="Chen S."/>
            <person name="Miao M."/>
        </authorList>
    </citation>
    <scope>NUCLEOTIDE SEQUENCE</scope>
</reference>
<organism evidence="2">
    <name type="scientific">Euplotes vannus</name>
    <name type="common">Marine ciliate</name>
    <name type="synonym">Moneuplotes vannus</name>
    <dbReference type="NCBI Taxonomy" id="5939"/>
    <lineage>
        <taxon>Eukaryota</taxon>
        <taxon>Sar</taxon>
        <taxon>Alveolata</taxon>
        <taxon>Ciliophora</taxon>
        <taxon>Intramacronucleata</taxon>
        <taxon>Spirotrichea</taxon>
        <taxon>Hypotrichia</taxon>
        <taxon>Euplotida</taxon>
        <taxon>Euplotidae</taxon>
        <taxon>Euplotes</taxon>
    </lineage>
</organism>
<feature type="transmembrane region" description="Helical" evidence="1">
    <location>
        <begin position="219"/>
        <end position="238"/>
    </location>
</feature>
<keyword evidence="1" id="KW-1133">Transmembrane helix</keyword>
<dbReference type="EMBL" id="MT665959">
    <property type="protein sequence ID" value="QTT61064.1"/>
    <property type="molecule type" value="Genomic_DNA"/>
</dbReference>
<keyword evidence="1" id="KW-0472">Membrane</keyword>
<feature type="transmembrane region" description="Helical" evidence="1">
    <location>
        <begin position="250"/>
        <end position="268"/>
    </location>
</feature>
<feature type="transmembrane region" description="Helical" evidence="1">
    <location>
        <begin position="128"/>
        <end position="150"/>
    </location>
</feature>
<feature type="transmembrane region" description="Helical" evidence="1">
    <location>
        <begin position="162"/>
        <end position="183"/>
    </location>
</feature>
<proteinExistence type="predicted"/>
<sequence length="434" mass="52003">MVLWNFITKKCVIMLNYFNWSEISVFSQNATYLTTVINWEDLSFLYLSDLFFPIRTLFHVFFSFFWSINALNYSSLLGGIFSALREPLFLINAFFLDSFISVTAISGLDMHFFLTSHMDLALIMPELVFFFNSLNSDLLPYAHTFVSVLYDSYLFNVANSFIVDFVLFFFWLFLTLFFIFLFFGSLSMGGIGAMSGLNFFLAKFYLFANHFSYENRLQLDWVLFFLLFGIVLWVPLLMTYDDTNVEFIELLHSFICLFFIFIIVYLLYRYSIHYFAFLENTVSDGFSTAYLLKQFVRDVSNTFALFLRFFLLLFRLNIYDGLDDFLDSYYIFFIDFDEDSYFDELFVSFDFLFYFTDNREDVIFYKPTEFEWWGDIFTKFFILFGKFFFFWALILEEIFRVTLALYISYLIVFEVHAVNVSFNEDHFIRTKKTN</sequence>
<feature type="transmembrane region" description="Helical" evidence="1">
    <location>
        <begin position="89"/>
        <end position="108"/>
    </location>
</feature>
<feature type="transmembrane region" description="Helical" evidence="1">
    <location>
        <begin position="376"/>
        <end position="394"/>
    </location>
</feature>
<evidence type="ECO:0000256" key="1">
    <source>
        <dbReference type="SAM" id="Phobius"/>
    </source>
</evidence>